<feature type="domain" description="C3H1-type" evidence="9">
    <location>
        <begin position="18"/>
        <end position="46"/>
    </location>
</feature>
<sequence length="256" mass="27675">MATMVNMNNLLNGKDSRWLQLEVCREFQRNKCSRPDTECKFAHPPATVEVQNGRVTACYDSIKGRCNREKPPCKYFHPPQHLKDQLLINGRNHLALKNALMQQMGLTPGQVLPGQVPTVVGGVGGAGAAASHLTALDPISLALLAPQATSPYLSGVPGVGSTYAQYYAPQLVPAMLGHDPAAAAASPLGVMQQPVLQQKLPRTDRLEQFRQFVSRMPVPCVDGARPHWPRARALREQHSLSPSGEGPALLAQSIVA</sequence>
<keyword evidence="5 8" id="KW-0862">Zinc</keyword>
<dbReference type="InterPro" id="IPR054429">
    <property type="entry name" value="Znf-CCCH_Muscleblind-like"/>
</dbReference>
<name>A0A8S0ZFV1_ARCPL</name>
<evidence type="ECO:0000256" key="8">
    <source>
        <dbReference type="PROSITE-ProRule" id="PRU00723"/>
    </source>
</evidence>
<dbReference type="EMBL" id="CADEBD010000288">
    <property type="protein sequence ID" value="CAB3231201.1"/>
    <property type="molecule type" value="Genomic_DNA"/>
</dbReference>
<gene>
    <name evidence="10" type="ORF">APLA_LOCUS5042</name>
</gene>
<evidence type="ECO:0000259" key="9">
    <source>
        <dbReference type="PROSITE" id="PS50103"/>
    </source>
</evidence>
<dbReference type="OrthoDB" id="6159864at2759"/>
<dbReference type="SMART" id="SM00356">
    <property type="entry name" value="ZnF_C3H1"/>
    <property type="match status" value="2"/>
</dbReference>
<feature type="zinc finger region" description="C3H1-type" evidence="8">
    <location>
        <begin position="18"/>
        <end position="46"/>
    </location>
</feature>
<evidence type="ECO:0000256" key="5">
    <source>
        <dbReference type="ARBA" id="ARBA00022833"/>
    </source>
</evidence>
<dbReference type="GO" id="GO:0005654">
    <property type="term" value="C:nucleoplasm"/>
    <property type="evidence" value="ECO:0007669"/>
    <property type="project" value="TreeGrafter"/>
</dbReference>
<organism evidence="10 11">
    <name type="scientific">Arctia plantaginis</name>
    <name type="common">Wood tiger moth</name>
    <name type="synonym">Phalaena plantaginis</name>
    <dbReference type="NCBI Taxonomy" id="874455"/>
    <lineage>
        <taxon>Eukaryota</taxon>
        <taxon>Metazoa</taxon>
        <taxon>Ecdysozoa</taxon>
        <taxon>Arthropoda</taxon>
        <taxon>Hexapoda</taxon>
        <taxon>Insecta</taxon>
        <taxon>Pterygota</taxon>
        <taxon>Neoptera</taxon>
        <taxon>Endopterygota</taxon>
        <taxon>Lepidoptera</taxon>
        <taxon>Glossata</taxon>
        <taxon>Ditrysia</taxon>
        <taxon>Noctuoidea</taxon>
        <taxon>Erebidae</taxon>
        <taxon>Arctiinae</taxon>
        <taxon>Arctia</taxon>
    </lineage>
</organism>
<dbReference type="AlphaFoldDB" id="A0A8S0ZFV1"/>
<evidence type="ECO:0000256" key="1">
    <source>
        <dbReference type="ARBA" id="ARBA00004123"/>
    </source>
</evidence>
<comment type="caution">
    <text evidence="10">The sequence shown here is derived from an EMBL/GenBank/DDBJ whole genome shotgun (WGS) entry which is preliminary data.</text>
</comment>
<evidence type="ECO:0000313" key="10">
    <source>
        <dbReference type="EMBL" id="CAB3231201.1"/>
    </source>
</evidence>
<proteinExistence type="inferred from homology"/>
<comment type="subcellular location">
    <subcellularLocation>
        <location evidence="1">Nucleus</location>
    </subcellularLocation>
</comment>
<evidence type="ECO:0000256" key="7">
    <source>
        <dbReference type="ARBA" id="ARBA00038226"/>
    </source>
</evidence>
<protein>
    <recommendedName>
        <fullName evidence="9">C3H1-type domain-containing protein</fullName>
    </recommendedName>
</protein>
<dbReference type="Gene3D" id="3.30.1370.210">
    <property type="match status" value="1"/>
</dbReference>
<dbReference type="InterPro" id="IPR000571">
    <property type="entry name" value="Znf_CCCH"/>
</dbReference>
<evidence type="ECO:0000256" key="6">
    <source>
        <dbReference type="ARBA" id="ARBA00023242"/>
    </source>
</evidence>
<comment type="similarity">
    <text evidence="7">Belongs to the muscleblind family.</text>
</comment>
<evidence type="ECO:0000256" key="4">
    <source>
        <dbReference type="ARBA" id="ARBA00022771"/>
    </source>
</evidence>
<dbReference type="PROSITE" id="PS50103">
    <property type="entry name" value="ZF_C3H1"/>
    <property type="match status" value="2"/>
</dbReference>
<accession>A0A8S0ZFV1</accession>
<keyword evidence="4 8" id="KW-0863">Zinc-finger</keyword>
<dbReference type="Pfam" id="PF22628">
    <property type="entry name" value="zf-CCCH_10"/>
    <property type="match status" value="1"/>
</dbReference>
<dbReference type="GO" id="GO:0043484">
    <property type="term" value="P:regulation of RNA splicing"/>
    <property type="evidence" value="ECO:0007669"/>
    <property type="project" value="TreeGrafter"/>
</dbReference>
<keyword evidence="3" id="KW-0677">Repeat</keyword>
<evidence type="ECO:0000256" key="2">
    <source>
        <dbReference type="ARBA" id="ARBA00022723"/>
    </source>
</evidence>
<feature type="domain" description="C3H1-type" evidence="9">
    <location>
        <begin position="52"/>
        <end position="80"/>
    </location>
</feature>
<dbReference type="GO" id="GO:0003723">
    <property type="term" value="F:RNA binding"/>
    <property type="evidence" value="ECO:0007669"/>
    <property type="project" value="TreeGrafter"/>
</dbReference>
<reference evidence="10 11" key="1">
    <citation type="submission" date="2020-04" db="EMBL/GenBank/DDBJ databases">
        <authorList>
            <person name="Wallbank WR R."/>
            <person name="Pardo Diaz C."/>
            <person name="Kozak K."/>
            <person name="Martin S."/>
            <person name="Jiggins C."/>
            <person name="Moest M."/>
            <person name="Warren A I."/>
            <person name="Byers J.R.P. K."/>
            <person name="Montejo-Kovacevich G."/>
            <person name="Yen C E."/>
        </authorList>
    </citation>
    <scope>NUCLEOTIDE SEQUENCE [LARGE SCALE GENOMIC DNA]</scope>
</reference>
<feature type="zinc finger region" description="C3H1-type" evidence="8">
    <location>
        <begin position="52"/>
        <end position="80"/>
    </location>
</feature>
<dbReference type="GO" id="GO:0008270">
    <property type="term" value="F:zinc ion binding"/>
    <property type="evidence" value="ECO:0007669"/>
    <property type="project" value="UniProtKB-KW"/>
</dbReference>
<evidence type="ECO:0000256" key="3">
    <source>
        <dbReference type="ARBA" id="ARBA00022737"/>
    </source>
</evidence>
<dbReference type="PANTHER" id="PTHR12675">
    <property type="entry name" value="MUSCLEBLIND-LIKE PROTEIN"/>
    <property type="match status" value="1"/>
</dbReference>
<keyword evidence="6" id="KW-0539">Nucleus</keyword>
<keyword evidence="2 8" id="KW-0479">Metal-binding</keyword>
<dbReference type="GO" id="GO:0005737">
    <property type="term" value="C:cytoplasm"/>
    <property type="evidence" value="ECO:0007669"/>
    <property type="project" value="TreeGrafter"/>
</dbReference>
<dbReference type="FunFam" id="3.30.1370.210:FF:000005">
    <property type="entry name" value="Muscleblind, isoform M"/>
    <property type="match status" value="1"/>
</dbReference>
<dbReference type="Proteomes" id="UP000494256">
    <property type="component" value="Unassembled WGS sequence"/>
</dbReference>
<evidence type="ECO:0000313" key="11">
    <source>
        <dbReference type="Proteomes" id="UP000494256"/>
    </source>
</evidence>
<dbReference type="PANTHER" id="PTHR12675:SF12">
    <property type="entry name" value="PROTEIN MUSCLEBLIND"/>
    <property type="match status" value="1"/>
</dbReference>